<evidence type="ECO:0000313" key="2">
    <source>
        <dbReference type="Proteomes" id="UP000176576"/>
    </source>
</evidence>
<protein>
    <submittedName>
        <fullName evidence="1">Uncharacterized protein</fullName>
    </submittedName>
</protein>
<reference evidence="1 2" key="1">
    <citation type="journal article" date="2016" name="Nat. Commun.">
        <title>Thousands of microbial genomes shed light on interconnected biogeochemical processes in an aquifer system.</title>
        <authorList>
            <person name="Anantharaman K."/>
            <person name="Brown C.T."/>
            <person name="Hug L.A."/>
            <person name="Sharon I."/>
            <person name="Castelle C.J."/>
            <person name="Probst A.J."/>
            <person name="Thomas B.C."/>
            <person name="Singh A."/>
            <person name="Wilkins M.J."/>
            <person name="Karaoz U."/>
            <person name="Brodie E.L."/>
            <person name="Williams K.H."/>
            <person name="Hubbard S.S."/>
            <person name="Banfield J.F."/>
        </authorList>
    </citation>
    <scope>NUCLEOTIDE SEQUENCE [LARGE SCALE GENOMIC DNA]</scope>
</reference>
<sequence length="128" mass="13852">MAISNPTIKQRAFLEARGIIVPPTKGSCKLLISYIKQGNGTVGNDESARIALTIAYQKKWVGEAVRAHASFAKGDGGVVRYLGARSVDDVMIFRDSGSTKLHPFEANVRFDNGKSQMLSLSNLELLGL</sequence>
<gene>
    <name evidence="1" type="ORF">A3J54_03515</name>
</gene>
<evidence type="ECO:0000313" key="1">
    <source>
        <dbReference type="EMBL" id="OGZ45168.1"/>
    </source>
</evidence>
<accession>A0A1G2G5Q1</accession>
<comment type="caution">
    <text evidence="1">The sequence shown here is derived from an EMBL/GenBank/DDBJ whole genome shotgun (WGS) entry which is preliminary data.</text>
</comment>
<organism evidence="1 2">
    <name type="scientific">Candidatus Ryanbacteria bacterium RIFCSPHIGHO2_02_FULL_45_13b</name>
    <dbReference type="NCBI Taxonomy" id="1802117"/>
    <lineage>
        <taxon>Bacteria</taxon>
        <taxon>Candidatus Ryaniibacteriota</taxon>
    </lineage>
</organism>
<dbReference type="STRING" id="1802117.A3J54_03515"/>
<dbReference type="Proteomes" id="UP000176576">
    <property type="component" value="Unassembled WGS sequence"/>
</dbReference>
<proteinExistence type="predicted"/>
<dbReference type="AlphaFoldDB" id="A0A1G2G5Q1"/>
<name>A0A1G2G5Q1_9BACT</name>
<dbReference type="EMBL" id="MHNN01000023">
    <property type="protein sequence ID" value="OGZ45168.1"/>
    <property type="molecule type" value="Genomic_DNA"/>
</dbReference>